<keyword evidence="1" id="KW-0677">Repeat</keyword>
<feature type="repeat" description="ANK" evidence="3">
    <location>
        <begin position="16"/>
        <end position="38"/>
    </location>
</feature>
<dbReference type="Pfam" id="PF12796">
    <property type="entry name" value="Ank_2"/>
    <property type="match status" value="2"/>
</dbReference>
<evidence type="ECO:0000313" key="5">
    <source>
        <dbReference type="Proteomes" id="UP000596660"/>
    </source>
</evidence>
<dbReference type="PROSITE" id="PS50297">
    <property type="entry name" value="ANK_REP_REGION"/>
    <property type="match status" value="4"/>
</dbReference>
<dbReference type="EnsemblPlants" id="AUR62025739-RA">
    <property type="protein sequence ID" value="AUR62025739-RA:cds"/>
    <property type="gene ID" value="AUR62025739"/>
</dbReference>
<evidence type="ECO:0000313" key="4">
    <source>
        <dbReference type="EnsemblPlants" id="AUR62025739-RA:cds"/>
    </source>
</evidence>
<proteinExistence type="predicted"/>
<dbReference type="PROSITE" id="PS50088">
    <property type="entry name" value="ANK_REPEAT"/>
    <property type="match status" value="4"/>
</dbReference>
<sequence length="235" mass="25891">MPRPVANKLIYQQDEHGNTPLHAAEEEGNIEFLQKLLQCEEGEQEVTVLSPAPVSSRLQNHDGNTPLHVALIKGRNLKVAELLVKHFPDLVGVINNEGNTPLHVAAALGDTDVFKTILHEVEHSQPTWMSMGNDKGNTPLHVAVINGKVEIARLLLEKDPKLASVTNKFKETPLHLALIIHQIIGLRMFFVGVEVGIESVFARYGWKWGIWRCGWKFGGGRGDAGGWVVVGAGWV</sequence>
<accession>A0A803MA13</accession>
<dbReference type="SUPFAM" id="SSF48403">
    <property type="entry name" value="Ankyrin repeat"/>
    <property type="match status" value="1"/>
</dbReference>
<dbReference type="Gene3D" id="1.25.40.20">
    <property type="entry name" value="Ankyrin repeat-containing domain"/>
    <property type="match status" value="1"/>
</dbReference>
<evidence type="ECO:0000256" key="2">
    <source>
        <dbReference type="ARBA" id="ARBA00023043"/>
    </source>
</evidence>
<dbReference type="PANTHER" id="PTHR46680">
    <property type="entry name" value="NF-KAPPA-B INHIBITOR ALPHA"/>
    <property type="match status" value="1"/>
</dbReference>
<feature type="repeat" description="ANK" evidence="3">
    <location>
        <begin position="62"/>
        <end position="86"/>
    </location>
</feature>
<organism evidence="4 5">
    <name type="scientific">Chenopodium quinoa</name>
    <name type="common">Quinoa</name>
    <dbReference type="NCBI Taxonomy" id="63459"/>
    <lineage>
        <taxon>Eukaryota</taxon>
        <taxon>Viridiplantae</taxon>
        <taxon>Streptophyta</taxon>
        <taxon>Embryophyta</taxon>
        <taxon>Tracheophyta</taxon>
        <taxon>Spermatophyta</taxon>
        <taxon>Magnoliopsida</taxon>
        <taxon>eudicotyledons</taxon>
        <taxon>Gunneridae</taxon>
        <taxon>Pentapetalae</taxon>
        <taxon>Caryophyllales</taxon>
        <taxon>Chenopodiaceae</taxon>
        <taxon>Chenopodioideae</taxon>
        <taxon>Atripliceae</taxon>
        <taxon>Chenopodium</taxon>
    </lineage>
</organism>
<feature type="repeat" description="ANK" evidence="3">
    <location>
        <begin position="97"/>
        <end position="118"/>
    </location>
</feature>
<dbReference type="InterPro" id="IPR051070">
    <property type="entry name" value="NF-kappa-B_inhibitor"/>
</dbReference>
<dbReference type="InterPro" id="IPR002110">
    <property type="entry name" value="Ankyrin_rpt"/>
</dbReference>
<dbReference type="PANTHER" id="PTHR46680:SF3">
    <property type="entry name" value="NF-KAPPA-B INHIBITOR CACTUS"/>
    <property type="match status" value="1"/>
</dbReference>
<evidence type="ECO:0000256" key="3">
    <source>
        <dbReference type="PROSITE-ProRule" id="PRU00023"/>
    </source>
</evidence>
<dbReference type="Proteomes" id="UP000596660">
    <property type="component" value="Unplaced"/>
</dbReference>
<keyword evidence="5" id="KW-1185">Reference proteome</keyword>
<reference evidence="4" key="1">
    <citation type="journal article" date="2017" name="Nature">
        <title>The genome of Chenopodium quinoa.</title>
        <authorList>
            <person name="Jarvis D.E."/>
            <person name="Ho Y.S."/>
            <person name="Lightfoot D.J."/>
            <person name="Schmoeckel S.M."/>
            <person name="Li B."/>
            <person name="Borm T.J.A."/>
            <person name="Ohyanagi H."/>
            <person name="Mineta K."/>
            <person name="Michell C.T."/>
            <person name="Saber N."/>
            <person name="Kharbatia N.M."/>
            <person name="Rupper R.R."/>
            <person name="Sharp A.R."/>
            <person name="Dally N."/>
            <person name="Boughton B.A."/>
            <person name="Woo Y.H."/>
            <person name="Gao G."/>
            <person name="Schijlen E.G.W.M."/>
            <person name="Guo X."/>
            <person name="Momin A.A."/>
            <person name="Negrao S."/>
            <person name="Al-Babili S."/>
            <person name="Gehring C."/>
            <person name="Roessner U."/>
            <person name="Jung C."/>
            <person name="Murphy K."/>
            <person name="Arold S.T."/>
            <person name="Gojobori T."/>
            <person name="van der Linden C.G."/>
            <person name="van Loo E.N."/>
            <person name="Jellen E.N."/>
            <person name="Maughan P.J."/>
            <person name="Tester M."/>
        </authorList>
    </citation>
    <scope>NUCLEOTIDE SEQUENCE [LARGE SCALE GENOMIC DNA]</scope>
    <source>
        <strain evidence="4">cv. PI 614886</strain>
    </source>
</reference>
<evidence type="ECO:0000256" key="1">
    <source>
        <dbReference type="ARBA" id="ARBA00022737"/>
    </source>
</evidence>
<feature type="repeat" description="ANK" evidence="3">
    <location>
        <begin position="135"/>
        <end position="167"/>
    </location>
</feature>
<protein>
    <submittedName>
        <fullName evidence="4">Uncharacterized protein</fullName>
    </submittedName>
</protein>
<dbReference type="AlphaFoldDB" id="A0A803MA13"/>
<keyword evidence="2 3" id="KW-0040">ANK repeat</keyword>
<dbReference type="Pfam" id="PF00023">
    <property type="entry name" value="Ank"/>
    <property type="match status" value="1"/>
</dbReference>
<dbReference type="InterPro" id="IPR036770">
    <property type="entry name" value="Ankyrin_rpt-contain_sf"/>
</dbReference>
<dbReference type="Gramene" id="AUR62025739-RA">
    <property type="protein sequence ID" value="AUR62025739-RA:cds"/>
    <property type="gene ID" value="AUR62025739"/>
</dbReference>
<name>A0A803MA13_CHEQI</name>
<reference evidence="4" key="2">
    <citation type="submission" date="2021-03" db="UniProtKB">
        <authorList>
            <consortium name="EnsemblPlants"/>
        </authorList>
    </citation>
    <scope>IDENTIFICATION</scope>
</reference>
<dbReference type="SMART" id="SM00248">
    <property type="entry name" value="ANK"/>
    <property type="match status" value="4"/>
</dbReference>